<comment type="subcellular location">
    <subcellularLocation>
        <location evidence="4">Endomembrane system</location>
        <topology evidence="4">Lipid-anchor</topology>
    </subcellularLocation>
</comment>
<evidence type="ECO:0000313" key="6">
    <source>
        <dbReference type="Proteomes" id="UP000823674"/>
    </source>
</evidence>
<dbReference type="PANTHER" id="PTHR47977">
    <property type="entry name" value="RAS-RELATED PROTEIN RAB"/>
    <property type="match status" value="1"/>
</dbReference>
<dbReference type="Pfam" id="PF00071">
    <property type="entry name" value="Ras"/>
    <property type="match status" value="1"/>
</dbReference>
<evidence type="ECO:0000256" key="1">
    <source>
        <dbReference type="ARBA" id="ARBA00006270"/>
    </source>
</evidence>
<comment type="caution">
    <text evidence="5">The sequence shown here is derived from an EMBL/GenBank/DDBJ whole genome shotgun (WGS) entry which is preliminary data.</text>
</comment>
<dbReference type="Gene3D" id="3.40.50.300">
    <property type="entry name" value="P-loop containing nucleotide triphosphate hydrolases"/>
    <property type="match status" value="1"/>
</dbReference>
<reference evidence="5 6" key="1">
    <citation type="submission" date="2021-03" db="EMBL/GenBank/DDBJ databases">
        <authorList>
            <person name="King G.J."/>
            <person name="Bancroft I."/>
            <person name="Baten A."/>
            <person name="Bloomfield J."/>
            <person name="Borpatragohain P."/>
            <person name="He Z."/>
            <person name="Irish N."/>
            <person name="Irwin J."/>
            <person name="Liu K."/>
            <person name="Mauleon R.P."/>
            <person name="Moore J."/>
            <person name="Morris R."/>
            <person name="Ostergaard L."/>
            <person name="Wang B."/>
            <person name="Wells R."/>
        </authorList>
    </citation>
    <scope>NUCLEOTIDE SEQUENCE [LARGE SCALE GENOMIC DNA]</scope>
    <source>
        <strain evidence="5">R-o-18</strain>
        <tissue evidence="5">Leaf</tissue>
    </source>
</reference>
<sequence>MCLLPAMNRHTATRSDSYGKEPKVIIATSVNPKIVGGDLLTDQESFNNAKQWLNQIGRYTSDNVNKLLVGNNCDLTSQKVVYAETTKMNMRSHSWRHVPRMLPMSKNATVFVTFDGEMTKLISVHAAEVPQIIVLTKKQM</sequence>
<comment type="similarity">
    <text evidence="1">Belongs to the small GTPase superfamily. Rab family.</text>
</comment>
<name>A0ABQ7NWV1_BRACM</name>
<keyword evidence="2" id="KW-0547">Nucleotide-binding</keyword>
<dbReference type="Proteomes" id="UP000823674">
    <property type="component" value="Chromosome A01"/>
</dbReference>
<protein>
    <submittedName>
        <fullName evidence="5">Uncharacterized protein</fullName>
    </submittedName>
</protein>
<dbReference type="InterPro" id="IPR001806">
    <property type="entry name" value="Small_GTPase"/>
</dbReference>
<evidence type="ECO:0000256" key="3">
    <source>
        <dbReference type="ARBA" id="ARBA00023134"/>
    </source>
</evidence>
<accession>A0ABQ7NWV1</accession>
<evidence type="ECO:0000313" key="5">
    <source>
        <dbReference type="EMBL" id="KAG5415336.1"/>
    </source>
</evidence>
<keyword evidence="3" id="KW-0342">GTP-binding</keyword>
<keyword evidence="6" id="KW-1185">Reference proteome</keyword>
<dbReference type="EMBL" id="JADBGQ010000001">
    <property type="protein sequence ID" value="KAG5415336.1"/>
    <property type="molecule type" value="Genomic_DNA"/>
</dbReference>
<organism evidence="5 6">
    <name type="scientific">Brassica rapa subsp. trilocularis</name>
    <dbReference type="NCBI Taxonomy" id="1813537"/>
    <lineage>
        <taxon>Eukaryota</taxon>
        <taxon>Viridiplantae</taxon>
        <taxon>Streptophyta</taxon>
        <taxon>Embryophyta</taxon>
        <taxon>Tracheophyta</taxon>
        <taxon>Spermatophyta</taxon>
        <taxon>Magnoliopsida</taxon>
        <taxon>eudicotyledons</taxon>
        <taxon>Gunneridae</taxon>
        <taxon>Pentapetalae</taxon>
        <taxon>rosids</taxon>
        <taxon>malvids</taxon>
        <taxon>Brassicales</taxon>
        <taxon>Brassicaceae</taxon>
        <taxon>Brassiceae</taxon>
        <taxon>Brassica</taxon>
    </lineage>
</organism>
<dbReference type="InterPro" id="IPR027417">
    <property type="entry name" value="P-loop_NTPase"/>
</dbReference>
<evidence type="ECO:0000256" key="2">
    <source>
        <dbReference type="ARBA" id="ARBA00022741"/>
    </source>
</evidence>
<evidence type="ECO:0000256" key="4">
    <source>
        <dbReference type="ARBA" id="ARBA00037868"/>
    </source>
</evidence>
<proteinExistence type="inferred from homology"/>
<dbReference type="InterPro" id="IPR050227">
    <property type="entry name" value="Rab"/>
</dbReference>
<gene>
    <name evidence="5" type="primary">A01g507720.1_BraROA</name>
    <name evidence="5" type="ORF">IGI04_002903</name>
</gene>
<dbReference type="SUPFAM" id="SSF52540">
    <property type="entry name" value="P-loop containing nucleoside triphosphate hydrolases"/>
    <property type="match status" value="1"/>
</dbReference>